<comment type="caution">
    <text evidence="1">The sequence shown here is derived from an EMBL/GenBank/DDBJ whole genome shotgun (WGS) entry which is preliminary data.</text>
</comment>
<dbReference type="GO" id="GO:0000287">
    <property type="term" value="F:magnesium ion binding"/>
    <property type="evidence" value="ECO:0007669"/>
    <property type="project" value="InterPro"/>
</dbReference>
<dbReference type="GO" id="GO:0006281">
    <property type="term" value="P:DNA repair"/>
    <property type="evidence" value="ECO:0007669"/>
    <property type="project" value="InterPro"/>
</dbReference>
<name>G9YK25_9FIRM</name>
<dbReference type="InterPro" id="IPR008822">
    <property type="entry name" value="Endonuclease_RusA-like"/>
</dbReference>
<dbReference type="AlphaFoldDB" id="G9YK25"/>
<dbReference type="RefSeq" id="WP_006790995.1">
    <property type="nucleotide sequence ID" value="NZ_JH417615.1"/>
</dbReference>
<dbReference type="eggNOG" id="COG4570">
    <property type="taxonomic scope" value="Bacteria"/>
</dbReference>
<evidence type="ECO:0000313" key="1">
    <source>
        <dbReference type="EMBL" id="EHM37850.1"/>
    </source>
</evidence>
<reference evidence="1 2" key="1">
    <citation type="submission" date="2011-08" db="EMBL/GenBank/DDBJ databases">
        <authorList>
            <person name="Weinstock G."/>
            <person name="Sodergren E."/>
            <person name="Clifton S."/>
            <person name="Fulton L."/>
            <person name="Fulton B."/>
            <person name="Courtney L."/>
            <person name="Fronick C."/>
            <person name="Harrison M."/>
            <person name="Strong C."/>
            <person name="Farmer C."/>
            <person name="Delahaunty K."/>
            <person name="Markovic C."/>
            <person name="Hall O."/>
            <person name="Minx P."/>
            <person name="Tomlinson C."/>
            <person name="Mitreva M."/>
            <person name="Hou S."/>
            <person name="Chen J."/>
            <person name="Wollam A."/>
            <person name="Pepin K.H."/>
            <person name="Johnson M."/>
            <person name="Bhonagiri V."/>
            <person name="Zhang X."/>
            <person name="Suruliraj S."/>
            <person name="Warren W."/>
            <person name="Chinwalla A."/>
            <person name="Mardis E.R."/>
            <person name="Wilson R.K."/>
        </authorList>
    </citation>
    <scope>NUCLEOTIDE SEQUENCE [LARGE SCALE GENOMIC DNA]</scope>
    <source>
        <strain evidence="1 2">F0357</strain>
    </source>
</reference>
<sequence length="97" mass="11196">MPINYVEEEHTRYIALTVYGNPVAQGRPRFSRQGGFVKAYDPIKSKAYKALIRLELQPLLSSPDFAPIDRDCRLRLNVYRAIPNSFSKKKRQEAIGR</sequence>
<accession>G9YK25</accession>
<gene>
    <name evidence="1" type="ORF">HMPREF0080_02034</name>
</gene>
<dbReference type="Proteomes" id="UP000005481">
    <property type="component" value="Unassembled WGS sequence"/>
</dbReference>
<dbReference type="GO" id="GO:0006310">
    <property type="term" value="P:DNA recombination"/>
    <property type="evidence" value="ECO:0007669"/>
    <property type="project" value="InterPro"/>
</dbReference>
<keyword evidence="2" id="KW-1185">Reference proteome</keyword>
<organism evidence="1 2">
    <name type="scientific">Anaeroglobus geminatus F0357</name>
    <dbReference type="NCBI Taxonomy" id="861450"/>
    <lineage>
        <taxon>Bacteria</taxon>
        <taxon>Bacillati</taxon>
        <taxon>Bacillota</taxon>
        <taxon>Negativicutes</taxon>
        <taxon>Veillonellales</taxon>
        <taxon>Veillonellaceae</taxon>
        <taxon>Anaeroglobus</taxon>
    </lineage>
</organism>
<protein>
    <submittedName>
        <fullName evidence="1">Uncharacterized protein</fullName>
    </submittedName>
</protein>
<proteinExistence type="predicted"/>
<dbReference type="STRING" id="861450.HMPREF0080_02034"/>
<dbReference type="HOGENOM" id="CLU_2340691_0_0_9"/>
<dbReference type="EMBL" id="AGCJ01000091">
    <property type="protein sequence ID" value="EHM37850.1"/>
    <property type="molecule type" value="Genomic_DNA"/>
</dbReference>
<evidence type="ECO:0000313" key="2">
    <source>
        <dbReference type="Proteomes" id="UP000005481"/>
    </source>
</evidence>
<dbReference type="Pfam" id="PF05866">
    <property type="entry name" value="RusA"/>
    <property type="match status" value="1"/>
</dbReference>